<feature type="domain" description="Catalase immune-responsive" evidence="1">
    <location>
        <begin position="1"/>
        <end position="39"/>
    </location>
</feature>
<organism evidence="2 3">
    <name type="scientific">Acrobeloides nanus</name>
    <dbReference type="NCBI Taxonomy" id="290746"/>
    <lineage>
        <taxon>Eukaryota</taxon>
        <taxon>Metazoa</taxon>
        <taxon>Ecdysozoa</taxon>
        <taxon>Nematoda</taxon>
        <taxon>Chromadorea</taxon>
        <taxon>Rhabditida</taxon>
        <taxon>Tylenchina</taxon>
        <taxon>Cephalobomorpha</taxon>
        <taxon>Cephaloboidea</taxon>
        <taxon>Cephalobidae</taxon>
        <taxon>Acrobeloides</taxon>
    </lineage>
</organism>
<evidence type="ECO:0000313" key="2">
    <source>
        <dbReference type="Proteomes" id="UP000887540"/>
    </source>
</evidence>
<accession>A0A914D1B5</accession>
<name>A0A914D1B5_9BILA</name>
<evidence type="ECO:0000259" key="1">
    <source>
        <dbReference type="Pfam" id="PF06628"/>
    </source>
</evidence>
<dbReference type="WBParaSite" id="ACRNAN_scaffold16999.g24428.t1">
    <property type="protein sequence ID" value="ACRNAN_scaffold16999.g24428.t1"/>
    <property type="gene ID" value="ACRNAN_scaffold16999.g24428"/>
</dbReference>
<dbReference type="Gene3D" id="2.40.180.10">
    <property type="entry name" value="Catalase core domain"/>
    <property type="match status" value="1"/>
</dbReference>
<keyword evidence="2" id="KW-1185">Reference proteome</keyword>
<reference evidence="3" key="1">
    <citation type="submission" date="2022-11" db="UniProtKB">
        <authorList>
            <consortium name="WormBaseParasite"/>
        </authorList>
    </citation>
    <scope>IDENTIFICATION</scope>
</reference>
<dbReference type="AlphaFoldDB" id="A0A914D1B5"/>
<sequence>LADNLVGSLTDCKPYIQDRAIANFAKVNAELGRMLRQGVDAANKKRSEQVRHHL</sequence>
<evidence type="ECO:0000313" key="3">
    <source>
        <dbReference type="WBParaSite" id="ACRNAN_scaffold16999.g24428.t1"/>
    </source>
</evidence>
<proteinExistence type="predicted"/>
<dbReference type="Proteomes" id="UP000887540">
    <property type="component" value="Unplaced"/>
</dbReference>
<protein>
    <submittedName>
        <fullName evidence="3">Catalase immune-responsive domain-containing protein</fullName>
    </submittedName>
</protein>
<dbReference type="Pfam" id="PF06628">
    <property type="entry name" value="Catalase-rel"/>
    <property type="match status" value="1"/>
</dbReference>
<dbReference type="InterPro" id="IPR010582">
    <property type="entry name" value="Catalase_immune_responsive"/>
</dbReference>